<dbReference type="SUPFAM" id="SSF117892">
    <property type="entry name" value="Band 7/SPFH domain"/>
    <property type="match status" value="1"/>
</dbReference>
<feature type="region of interest" description="Disordered" evidence="2">
    <location>
        <begin position="301"/>
        <end position="321"/>
    </location>
</feature>
<dbReference type="Proteomes" id="UP000594468">
    <property type="component" value="Chromosome"/>
</dbReference>
<reference evidence="5 6" key="1">
    <citation type="submission" date="2020-02" db="EMBL/GenBank/DDBJ databases">
        <authorList>
            <person name="Zheng R.K."/>
            <person name="Sun C.M."/>
        </authorList>
    </citation>
    <scope>NUCLEOTIDE SEQUENCE [LARGE SCALE GENOMIC DNA]</scope>
    <source>
        <strain evidence="6">rifampicinis</strain>
    </source>
</reference>
<dbReference type="AlphaFoldDB" id="A0A7S8EAJ4"/>
<evidence type="ECO:0000313" key="6">
    <source>
        <dbReference type="Proteomes" id="UP000594468"/>
    </source>
</evidence>
<dbReference type="InterPro" id="IPR036013">
    <property type="entry name" value="Band_7/SPFH_dom_sf"/>
</dbReference>
<dbReference type="InterPro" id="IPR001972">
    <property type="entry name" value="Stomatin_HflK_fam"/>
</dbReference>
<dbReference type="KEGG" id="pmet:G4Y79_03295"/>
<evidence type="ECO:0000313" key="5">
    <source>
        <dbReference type="EMBL" id="QPC83422.1"/>
    </source>
</evidence>
<dbReference type="InterPro" id="IPR050710">
    <property type="entry name" value="Band7/mec-2_domain"/>
</dbReference>
<dbReference type="EMBL" id="CP062983">
    <property type="protein sequence ID" value="QPC83422.1"/>
    <property type="molecule type" value="Genomic_DNA"/>
</dbReference>
<dbReference type="RefSeq" id="WP_195171489.1">
    <property type="nucleotide sequence ID" value="NZ_CP062983.1"/>
</dbReference>
<dbReference type="GO" id="GO:0098552">
    <property type="term" value="C:side of membrane"/>
    <property type="evidence" value="ECO:0007669"/>
    <property type="project" value="UniProtKB-ARBA"/>
</dbReference>
<evidence type="ECO:0000256" key="1">
    <source>
        <dbReference type="ARBA" id="ARBA00008164"/>
    </source>
</evidence>
<accession>A0A7S8EAJ4</accession>
<keyword evidence="6" id="KW-1185">Reference proteome</keyword>
<dbReference type="InterPro" id="IPR001107">
    <property type="entry name" value="Band_7"/>
</dbReference>
<organism evidence="5 6">
    <name type="scientific">Phototrophicus methaneseepsis</name>
    <dbReference type="NCBI Taxonomy" id="2710758"/>
    <lineage>
        <taxon>Bacteria</taxon>
        <taxon>Bacillati</taxon>
        <taxon>Chloroflexota</taxon>
        <taxon>Candidatus Thermofontia</taxon>
        <taxon>Phototrophicales</taxon>
        <taxon>Phototrophicaceae</taxon>
        <taxon>Phototrophicus</taxon>
    </lineage>
</organism>
<evidence type="ECO:0000259" key="4">
    <source>
        <dbReference type="SMART" id="SM00244"/>
    </source>
</evidence>
<dbReference type="PANTHER" id="PTHR43327:SF10">
    <property type="entry name" value="STOMATIN-LIKE PROTEIN 2, MITOCHONDRIAL"/>
    <property type="match status" value="1"/>
</dbReference>
<gene>
    <name evidence="5" type="ORF">G4Y79_03295</name>
</gene>
<feature type="domain" description="Band 7" evidence="4">
    <location>
        <begin position="22"/>
        <end position="179"/>
    </location>
</feature>
<proteinExistence type="inferred from homology"/>
<name>A0A7S8EAJ4_9CHLR</name>
<keyword evidence="3" id="KW-1133">Transmembrane helix</keyword>
<dbReference type="SMART" id="SM00244">
    <property type="entry name" value="PHB"/>
    <property type="match status" value="1"/>
</dbReference>
<comment type="similarity">
    <text evidence="1">Belongs to the band 7/mec-2 family.</text>
</comment>
<dbReference type="FunFam" id="3.30.479.30:FF:000004">
    <property type="entry name" value="Putative membrane protease family, stomatin"/>
    <property type="match status" value="1"/>
</dbReference>
<dbReference type="Pfam" id="PF01145">
    <property type="entry name" value="Band_7"/>
    <property type="match status" value="1"/>
</dbReference>
<sequence length="321" mass="35555">MDEFGPIIGIALVLVLAYLVLSVFRVIKEYERIVVLQLGKFKSVRGPGFTIVLPVLEQAVKVDLREKFLDIPAQTAITKDNASINIDFLVYYRITDPSRAVLKVEDVERASANIATTTLRAVIGDIELDDVLSKREQINDVLRVKLDEATERWGLKVTSVEIREIEPPRDILDAMNRQMSAERDRRANVTRAEGEREAAIARAEGEKRAAVLEAEGQREADIAKAEGARQSQLLRAQGYAAALKAIYAEAKSIDERTMALQYMNMLQEVGRSSSTKFVLPMELTSMVQSFISTAGLAAGAQMNGNNGNHQPAAPEVKELER</sequence>
<evidence type="ECO:0000256" key="3">
    <source>
        <dbReference type="SAM" id="Phobius"/>
    </source>
</evidence>
<feature type="transmembrane region" description="Helical" evidence="3">
    <location>
        <begin position="6"/>
        <end position="27"/>
    </location>
</feature>
<keyword evidence="3" id="KW-0472">Membrane</keyword>
<dbReference type="PANTHER" id="PTHR43327">
    <property type="entry name" value="STOMATIN-LIKE PROTEIN 2, MITOCHONDRIAL"/>
    <property type="match status" value="1"/>
</dbReference>
<dbReference type="GO" id="GO:0005886">
    <property type="term" value="C:plasma membrane"/>
    <property type="evidence" value="ECO:0007669"/>
    <property type="project" value="UniProtKB-ARBA"/>
</dbReference>
<dbReference type="Gene3D" id="3.30.479.30">
    <property type="entry name" value="Band 7 domain"/>
    <property type="match status" value="1"/>
</dbReference>
<protein>
    <submittedName>
        <fullName evidence="5">SPFH/Band 7/PHB domain protein</fullName>
    </submittedName>
</protein>
<dbReference type="PRINTS" id="PR00721">
    <property type="entry name" value="STOMATIN"/>
</dbReference>
<keyword evidence="3" id="KW-0812">Transmembrane</keyword>
<evidence type="ECO:0000256" key="2">
    <source>
        <dbReference type="SAM" id="MobiDB-lite"/>
    </source>
</evidence>